<accession>A0A8S2DLC1</accession>
<evidence type="ECO:0008006" key="5">
    <source>
        <dbReference type="Google" id="ProtNLM"/>
    </source>
</evidence>
<evidence type="ECO:0000313" key="4">
    <source>
        <dbReference type="Proteomes" id="UP000677228"/>
    </source>
</evidence>
<protein>
    <recommendedName>
        <fullName evidence="5">Secernin-2</fullName>
    </recommendedName>
</protein>
<evidence type="ECO:0000313" key="3">
    <source>
        <dbReference type="EMBL" id="CAF3701932.1"/>
    </source>
</evidence>
<organism evidence="2 4">
    <name type="scientific">Didymodactylos carnosus</name>
    <dbReference type="NCBI Taxonomy" id="1234261"/>
    <lineage>
        <taxon>Eukaryota</taxon>
        <taxon>Metazoa</taxon>
        <taxon>Spiralia</taxon>
        <taxon>Gnathifera</taxon>
        <taxon>Rotifera</taxon>
        <taxon>Eurotatoria</taxon>
        <taxon>Bdelloidea</taxon>
        <taxon>Philodinida</taxon>
        <taxon>Philodinidae</taxon>
        <taxon>Didymodactylos</taxon>
    </lineage>
</organism>
<proteinExistence type="inferred from homology"/>
<name>A0A8S2DLC1_9BILA</name>
<sequence>MSFVARSCDTFVVFPPCTDSHFIIFGKNSDRPSNEIQEVILVAPNQRSEDTVEVRFCYFLFINTRRYFNLQCTHIKIPTAKTYHCILSKPAWCWGAEMGSNEYGVCVGNDAVHTKIPYDGREPALTGLDIVRLAIERSKTADDAMKTICDLIETYGQGGSCFDVATNLPSGYDNSFIVVDQTGGWIIETADRVWVAKKLTEGYHSISNVLTIGTDYDLTSKNLEKFAQEIHLWNGSGKLDFAKTFQDPSSCSDLRLKNGRKLLEKLTANNTFSALDMMAVLRDEQSGICMSDKTDSFLTTGSQVSVLKTGDDKKKFSHCHFFTATPNPKTSLFKPFIFSKKAEIGILTISPPSQVESTRAHPLYVAHRDLTKTQLKEKRLEDFERDGVKELLAKLKSDDEENIEDILSLFHDAVSAEMELLDSP</sequence>
<dbReference type="EMBL" id="CAJNOK010004065">
    <property type="protein sequence ID" value="CAF0924830.1"/>
    <property type="molecule type" value="Genomic_DNA"/>
</dbReference>
<dbReference type="EMBL" id="CAJOBA010004067">
    <property type="protein sequence ID" value="CAF3701932.1"/>
    <property type="molecule type" value="Genomic_DNA"/>
</dbReference>
<evidence type="ECO:0000256" key="1">
    <source>
        <dbReference type="ARBA" id="ARBA00005705"/>
    </source>
</evidence>
<dbReference type="InterPro" id="IPR005322">
    <property type="entry name" value="Peptidase_C69"/>
</dbReference>
<dbReference type="Proteomes" id="UP000677228">
    <property type="component" value="Unassembled WGS sequence"/>
</dbReference>
<comment type="similarity">
    <text evidence="1">Belongs to the peptidase C69 family. Secernin subfamily.</text>
</comment>
<dbReference type="GO" id="GO:0006508">
    <property type="term" value="P:proteolysis"/>
    <property type="evidence" value="ECO:0007669"/>
    <property type="project" value="InterPro"/>
</dbReference>
<evidence type="ECO:0000313" key="2">
    <source>
        <dbReference type="EMBL" id="CAF0924830.1"/>
    </source>
</evidence>
<gene>
    <name evidence="2" type="ORF">OVA965_LOCUS10822</name>
    <name evidence="3" type="ORF">TMI583_LOCUS10818</name>
</gene>
<dbReference type="GO" id="GO:0016805">
    <property type="term" value="F:dipeptidase activity"/>
    <property type="evidence" value="ECO:0007669"/>
    <property type="project" value="InterPro"/>
</dbReference>
<reference evidence="2" key="1">
    <citation type="submission" date="2021-02" db="EMBL/GenBank/DDBJ databases">
        <authorList>
            <person name="Nowell W R."/>
        </authorList>
    </citation>
    <scope>NUCLEOTIDE SEQUENCE</scope>
</reference>
<dbReference type="Gene3D" id="3.60.60.10">
    <property type="entry name" value="Penicillin V Acylase, Chain A"/>
    <property type="match status" value="1"/>
</dbReference>
<dbReference type="PANTHER" id="PTHR12994">
    <property type="entry name" value="SECERNIN"/>
    <property type="match status" value="1"/>
</dbReference>
<dbReference type="Proteomes" id="UP000682733">
    <property type="component" value="Unassembled WGS sequence"/>
</dbReference>
<comment type="caution">
    <text evidence="2">The sequence shown here is derived from an EMBL/GenBank/DDBJ whole genome shotgun (WGS) entry which is preliminary data.</text>
</comment>
<dbReference type="PANTHER" id="PTHR12994:SF17">
    <property type="entry name" value="LD30995P"/>
    <property type="match status" value="1"/>
</dbReference>
<dbReference type="AlphaFoldDB" id="A0A8S2DLC1"/>
<dbReference type="GO" id="GO:0070004">
    <property type="term" value="F:cysteine-type exopeptidase activity"/>
    <property type="evidence" value="ECO:0007669"/>
    <property type="project" value="InterPro"/>
</dbReference>